<dbReference type="RefSeq" id="WP_344932488.1">
    <property type="nucleotide sequence ID" value="NZ_BAABDM010000001.1"/>
</dbReference>
<sequence length="66" mass="7157">MKTIKLKGAGARNFFAERMVDQHGNEALNQTAGPMKKAVQEVIDMRLSSRGTGVDLRDVVGPLSKS</sequence>
<dbReference type="Proteomes" id="UP001500392">
    <property type="component" value="Unassembled WGS sequence"/>
</dbReference>
<gene>
    <name evidence="1" type="ORF">GCM10022414_07470</name>
</gene>
<reference evidence="2" key="1">
    <citation type="journal article" date="2019" name="Int. J. Syst. Evol. Microbiol.">
        <title>The Global Catalogue of Microorganisms (GCM) 10K type strain sequencing project: providing services to taxonomists for standard genome sequencing and annotation.</title>
        <authorList>
            <consortium name="The Broad Institute Genomics Platform"/>
            <consortium name="The Broad Institute Genome Sequencing Center for Infectious Disease"/>
            <person name="Wu L."/>
            <person name="Ma J."/>
        </authorList>
    </citation>
    <scope>NUCLEOTIDE SEQUENCE [LARGE SCALE GENOMIC DNA]</scope>
    <source>
        <strain evidence="2">JCM 17304</strain>
    </source>
</reference>
<evidence type="ECO:0000313" key="1">
    <source>
        <dbReference type="EMBL" id="GAA4087216.1"/>
    </source>
</evidence>
<evidence type="ECO:0000313" key="2">
    <source>
        <dbReference type="Proteomes" id="UP001500392"/>
    </source>
</evidence>
<comment type="caution">
    <text evidence="1">The sequence shown here is derived from an EMBL/GenBank/DDBJ whole genome shotgun (WGS) entry which is preliminary data.</text>
</comment>
<dbReference type="EMBL" id="BAABDM010000001">
    <property type="protein sequence ID" value="GAA4087216.1"/>
    <property type="molecule type" value="Genomic_DNA"/>
</dbReference>
<proteinExistence type="predicted"/>
<protein>
    <submittedName>
        <fullName evidence="1">Uncharacterized protein</fullName>
    </submittedName>
</protein>
<accession>A0ABP7WEA3</accession>
<keyword evidence="2" id="KW-1185">Reference proteome</keyword>
<name>A0ABP7WEA3_9GAMM</name>
<organism evidence="1 2">
    <name type="scientific">Zhongshania borealis</name>
    <dbReference type="NCBI Taxonomy" id="889488"/>
    <lineage>
        <taxon>Bacteria</taxon>
        <taxon>Pseudomonadati</taxon>
        <taxon>Pseudomonadota</taxon>
        <taxon>Gammaproteobacteria</taxon>
        <taxon>Cellvibrionales</taxon>
        <taxon>Spongiibacteraceae</taxon>
        <taxon>Zhongshania</taxon>
    </lineage>
</organism>